<proteinExistence type="predicted"/>
<sequence length="675" mass="77487">MKSFIPPLSIYFIWHPADDPVVKPYYEYCFSLLSRDVNKPFSRSMNLPFFYRTSTKQTIPSTINLKSKKTMIFVFVGTEMVADYSWSKYLQTIDRNENNVIIPVALDKTAFSLNELFGGINFIRSYEFDPRHIKEQLFISISHEIYRFTLNESSRKLGKENALKLFLSHAKDGNNGVTLAKSLKSFIDNSSMRNFFDATDISPGYKFDEEIIGHIQESTLIAIHTDSYSSRYWCQREILCAKENNRPMLAVDLLEQFEDRRFPFASNIPGIHINLGNESPSDTDLLRILSATLLETIRFFYSYKLLEEYKNAGWIESDAVIFSRPPEVSDIEKLLIKSGDYLEYAKTKLIYPEPPLYIEELSFLNKIGIQLSTPITIELGSLANKQIGISISDPSHEDFVDHGITNKHLVQLSQDIARHLLSRGVVLNYGGDLREDGFTDFLFNEALALQARTQQKDIHINNFIAWPIYTNDGSEMKIWKAKYRTIAKMAEVPPPTDVKDLIPKDDVFLPPTNSQNLYVWSRSLSEMRKIMINQCNVRICAGGRHSGYKGRMPGVLEEIMIAIEHNIPLYLIGGFGGVTASVCEVILGKDVPKELTETWQIENNPGYKDLLNFISQRDRTQTVNYDNIINILRRVKFNNGLNDQENEKLFTTQFIDEAIYLVFKGFKKMYSGLTQ</sequence>
<organism evidence="1 2">
    <name type="scientific">Paenibacillus gyeongsangnamensis</name>
    <dbReference type="NCBI Taxonomy" id="3388067"/>
    <lineage>
        <taxon>Bacteria</taxon>
        <taxon>Bacillati</taxon>
        <taxon>Bacillota</taxon>
        <taxon>Bacilli</taxon>
        <taxon>Bacillales</taxon>
        <taxon>Paenibacillaceae</taxon>
        <taxon>Paenibacillus</taxon>
    </lineage>
</organism>
<dbReference type="RefSeq" id="WP_269882854.1">
    <property type="nucleotide sequence ID" value="NZ_JAQAGZ010000011.1"/>
</dbReference>
<dbReference type="Pfam" id="PF18163">
    <property type="entry name" value="LD_cluster2"/>
    <property type="match status" value="1"/>
</dbReference>
<accession>A0ABT4QBS5</accession>
<dbReference type="InterPro" id="IPR041160">
    <property type="entry name" value="LD_cluster2"/>
</dbReference>
<comment type="caution">
    <text evidence="1">The sequence shown here is derived from an EMBL/GenBank/DDBJ whole genome shotgun (WGS) entry which is preliminary data.</text>
</comment>
<reference evidence="1 2" key="1">
    <citation type="submission" date="2022-12" db="EMBL/GenBank/DDBJ databases">
        <title>Draft genome sequence of Paenibacillus sp. dW9.</title>
        <authorList>
            <person name="Choi E.-W."/>
            <person name="Kim D.-U."/>
        </authorList>
    </citation>
    <scope>NUCLEOTIDE SEQUENCE [LARGE SCALE GENOMIC DNA]</scope>
    <source>
        <strain evidence="2">dW9</strain>
    </source>
</reference>
<keyword evidence="2" id="KW-1185">Reference proteome</keyword>
<evidence type="ECO:0008006" key="3">
    <source>
        <dbReference type="Google" id="ProtNLM"/>
    </source>
</evidence>
<name>A0ABT4QBS5_9BACL</name>
<dbReference type="EMBL" id="JAQAGZ010000011">
    <property type="protein sequence ID" value="MCZ8514338.1"/>
    <property type="molecule type" value="Genomic_DNA"/>
</dbReference>
<dbReference type="Gene3D" id="3.40.50.10140">
    <property type="entry name" value="Toll/interleukin-1 receptor homology (TIR) domain"/>
    <property type="match status" value="1"/>
</dbReference>
<dbReference type="InterPro" id="IPR035897">
    <property type="entry name" value="Toll_tir_struct_dom_sf"/>
</dbReference>
<evidence type="ECO:0000313" key="2">
    <source>
        <dbReference type="Proteomes" id="UP001527882"/>
    </source>
</evidence>
<evidence type="ECO:0000313" key="1">
    <source>
        <dbReference type="EMBL" id="MCZ8514338.1"/>
    </source>
</evidence>
<gene>
    <name evidence="1" type="ORF">O9H85_18285</name>
</gene>
<protein>
    <recommendedName>
        <fullName evidence="3">TIR domain-containing protein</fullName>
    </recommendedName>
</protein>
<dbReference type="SUPFAM" id="SSF52200">
    <property type="entry name" value="Toll/Interleukin receptor TIR domain"/>
    <property type="match status" value="1"/>
</dbReference>
<dbReference type="Proteomes" id="UP001527882">
    <property type="component" value="Unassembled WGS sequence"/>
</dbReference>